<feature type="transmembrane region" description="Helical" evidence="5">
    <location>
        <begin position="37"/>
        <end position="63"/>
    </location>
</feature>
<evidence type="ECO:0000313" key="7">
    <source>
        <dbReference type="EMBL" id="MBK6088218.1"/>
    </source>
</evidence>
<dbReference type="Proteomes" id="UP000633365">
    <property type="component" value="Unassembled WGS sequence"/>
</dbReference>
<evidence type="ECO:0000256" key="5">
    <source>
        <dbReference type="SAM" id="Phobius"/>
    </source>
</evidence>
<feature type="transmembrane region" description="Helical" evidence="5">
    <location>
        <begin position="298"/>
        <end position="316"/>
    </location>
</feature>
<keyword evidence="4 5" id="KW-0472">Membrane</keyword>
<dbReference type="InterPro" id="IPR004481">
    <property type="entry name" value="K/Na/Ca-exchanger"/>
</dbReference>
<dbReference type="GO" id="GO:0005886">
    <property type="term" value="C:plasma membrane"/>
    <property type="evidence" value="ECO:0007669"/>
    <property type="project" value="TreeGrafter"/>
</dbReference>
<dbReference type="AlphaFoldDB" id="A0A934U0G7"/>
<protein>
    <submittedName>
        <fullName evidence="7">Calcium/sodium antiporter</fullName>
    </submittedName>
</protein>
<dbReference type="GO" id="GO:0006874">
    <property type="term" value="P:intracellular calcium ion homeostasis"/>
    <property type="evidence" value="ECO:0007669"/>
    <property type="project" value="TreeGrafter"/>
</dbReference>
<keyword evidence="8" id="KW-1185">Reference proteome</keyword>
<keyword evidence="2 5" id="KW-0812">Transmembrane</keyword>
<feature type="domain" description="Sodium/calcium exchanger membrane region" evidence="6">
    <location>
        <begin position="6"/>
        <end position="143"/>
    </location>
</feature>
<comment type="caution">
    <text evidence="7">The sequence shown here is derived from an EMBL/GenBank/DDBJ whole genome shotgun (WGS) entry which is preliminary data.</text>
</comment>
<dbReference type="PANTHER" id="PTHR10846">
    <property type="entry name" value="SODIUM/POTASSIUM/CALCIUM EXCHANGER"/>
    <property type="match status" value="1"/>
</dbReference>
<dbReference type="RefSeq" id="WP_201427220.1">
    <property type="nucleotide sequence ID" value="NZ_JAEQMG010000048.1"/>
</dbReference>
<dbReference type="GO" id="GO:0005262">
    <property type="term" value="F:calcium channel activity"/>
    <property type="evidence" value="ECO:0007669"/>
    <property type="project" value="TreeGrafter"/>
</dbReference>
<feature type="transmembrane region" description="Helical" evidence="5">
    <location>
        <begin position="242"/>
        <end position="263"/>
    </location>
</feature>
<dbReference type="NCBIfam" id="TIGR00367">
    <property type="entry name" value="calcium/sodium antiporter"/>
    <property type="match status" value="1"/>
</dbReference>
<evidence type="ECO:0000256" key="4">
    <source>
        <dbReference type="ARBA" id="ARBA00023136"/>
    </source>
</evidence>
<evidence type="ECO:0000256" key="1">
    <source>
        <dbReference type="ARBA" id="ARBA00004141"/>
    </source>
</evidence>
<accession>A0A934U0G7</accession>
<dbReference type="GO" id="GO:0008273">
    <property type="term" value="F:calcium, potassium:sodium antiporter activity"/>
    <property type="evidence" value="ECO:0007669"/>
    <property type="project" value="TreeGrafter"/>
</dbReference>
<dbReference type="InterPro" id="IPR004837">
    <property type="entry name" value="NaCa_Exmemb"/>
</dbReference>
<proteinExistence type="predicted"/>
<organism evidence="7 8">
    <name type="scientific">Ruminococcus difficilis</name>
    <dbReference type="NCBI Taxonomy" id="2763069"/>
    <lineage>
        <taxon>Bacteria</taxon>
        <taxon>Bacillati</taxon>
        <taxon>Bacillota</taxon>
        <taxon>Clostridia</taxon>
        <taxon>Eubacteriales</taxon>
        <taxon>Oscillospiraceae</taxon>
        <taxon>Ruminococcus</taxon>
    </lineage>
</organism>
<gene>
    <name evidence="7" type="ORF">JKK62_06040</name>
</gene>
<evidence type="ECO:0000313" key="8">
    <source>
        <dbReference type="Proteomes" id="UP000633365"/>
    </source>
</evidence>
<evidence type="ECO:0000256" key="3">
    <source>
        <dbReference type="ARBA" id="ARBA00022989"/>
    </source>
</evidence>
<feature type="transmembrane region" description="Helical" evidence="5">
    <location>
        <begin position="269"/>
        <end position="291"/>
    </location>
</feature>
<feature type="domain" description="Sodium/calcium exchanger membrane region" evidence="6">
    <location>
        <begin position="172"/>
        <end position="315"/>
    </location>
</feature>
<evidence type="ECO:0000259" key="6">
    <source>
        <dbReference type="Pfam" id="PF01699"/>
    </source>
</evidence>
<name>A0A934U0G7_9FIRM</name>
<comment type="subcellular location">
    <subcellularLocation>
        <location evidence="1">Membrane</location>
        <topology evidence="1">Multi-pass membrane protein</topology>
    </subcellularLocation>
</comment>
<dbReference type="InterPro" id="IPR044880">
    <property type="entry name" value="NCX_ion-bd_dom_sf"/>
</dbReference>
<feature type="transmembrane region" description="Helical" evidence="5">
    <location>
        <begin position="75"/>
        <end position="93"/>
    </location>
</feature>
<feature type="transmembrane region" description="Helical" evidence="5">
    <location>
        <begin position="113"/>
        <end position="143"/>
    </location>
</feature>
<reference evidence="7" key="1">
    <citation type="submission" date="2021-01" db="EMBL/GenBank/DDBJ databases">
        <title>Genome public.</title>
        <authorList>
            <person name="Liu C."/>
            <person name="Sun Q."/>
        </authorList>
    </citation>
    <scope>NUCLEOTIDE SEQUENCE</scope>
    <source>
        <strain evidence="7">M6</strain>
    </source>
</reference>
<dbReference type="EMBL" id="JAEQMG010000048">
    <property type="protein sequence ID" value="MBK6088218.1"/>
    <property type="molecule type" value="Genomic_DNA"/>
</dbReference>
<dbReference type="PANTHER" id="PTHR10846:SF8">
    <property type="entry name" value="INNER MEMBRANE PROTEIN YRBG"/>
    <property type="match status" value="1"/>
</dbReference>
<evidence type="ECO:0000256" key="2">
    <source>
        <dbReference type="ARBA" id="ARBA00022692"/>
    </source>
</evidence>
<sequence length="317" mass="33999">MYSAIVVLLFSLGLICIIRGGDRFVDAAVWMASASRIPPFIIGATVVSLATTLPEIIVSLMAAWQGQTDMATGNAVGSVTANTALILSVSVLLRPEPIDRARLTPKALLQLAAVLAMWLSGISGWLTPFGCVSMLALFGCFVYENLRSAKSERRADLASDVAVSRNTLIRHLLIFVIGAGEIIIGSRLLVDNGTVIARDILHIDERIVSLTMVAIGTSLPELVTAISSVVKKSGSLAVGNILGANTIDLLLILPLCALTRGGVLPLSRGTLWIDIPFCLLITLIMLIPALVKRRFYRWQGAASLSLYVLYMVLLYVI</sequence>
<feature type="transmembrane region" description="Helical" evidence="5">
    <location>
        <begin position="172"/>
        <end position="190"/>
    </location>
</feature>
<keyword evidence="3 5" id="KW-1133">Transmembrane helix</keyword>
<dbReference type="Gene3D" id="1.20.1420.30">
    <property type="entry name" value="NCX, central ion-binding region"/>
    <property type="match status" value="1"/>
</dbReference>
<dbReference type="Pfam" id="PF01699">
    <property type="entry name" value="Na_Ca_ex"/>
    <property type="match status" value="2"/>
</dbReference>
<feature type="transmembrane region" description="Helical" evidence="5">
    <location>
        <begin position="210"/>
        <end position="230"/>
    </location>
</feature>